<feature type="domain" description="FAD-binding" evidence="5">
    <location>
        <begin position="102"/>
        <end position="353"/>
    </location>
</feature>
<dbReference type="InterPro" id="IPR002938">
    <property type="entry name" value="FAD-bd"/>
</dbReference>
<dbReference type="EMBL" id="ML119059">
    <property type="protein sequence ID" value="ROT36419.1"/>
    <property type="molecule type" value="Genomic_DNA"/>
</dbReference>
<dbReference type="GeneID" id="39580957"/>
<dbReference type="OrthoDB" id="655030at2759"/>
<dbReference type="PRINTS" id="PR00420">
    <property type="entry name" value="RNGMNOXGNASE"/>
</dbReference>
<dbReference type="Gene3D" id="3.50.50.60">
    <property type="entry name" value="FAD/NAD(P)-binding domain"/>
    <property type="match status" value="1"/>
</dbReference>
<dbReference type="GO" id="GO:0004497">
    <property type="term" value="F:monooxygenase activity"/>
    <property type="evidence" value="ECO:0007669"/>
    <property type="project" value="UniProtKB-KW"/>
</dbReference>
<evidence type="ECO:0000256" key="1">
    <source>
        <dbReference type="ARBA" id="ARBA00022630"/>
    </source>
</evidence>
<sequence>MAGLSFAIALTRQWDPEITPPEITIYDRDSQQASIRRDGFSLSLAGHDDTGGLYALRQLGLLDATLRHALLGLEGTPGCFKLWAGDFRELLSVRYKPAAGLPTAGIRIARRDLRRVLLDAVEAAGGKFEIIWGAACVGARNLDDGRVEVRLRRGTTTEQEEEEVVACDLVVAADGASSKLRSCLRPDDAALRYAGAVQFGGSATFADGEAIPSPVGDNWGMLVSFRGVACFLSPVDRHSVVWALSRSEERERPPLDRNDPDHARKIVQEALDLGSVFGEPFQTIVNKTDPATVFSLPARDKEPFRHDVARLGRVVFIGDSNHAASPFAGYGASLALKDGVDLAMQICAAKGEEREDGAGAGACGLERAVAAYDAVSVPRALKVLGESHWRIKTSHSTGILALLFRCSIAVGGFMLWLTGQS</sequence>
<evidence type="ECO:0000256" key="4">
    <source>
        <dbReference type="ARBA" id="ARBA00023033"/>
    </source>
</evidence>
<evidence type="ECO:0000256" key="3">
    <source>
        <dbReference type="ARBA" id="ARBA00023002"/>
    </source>
</evidence>
<keyword evidence="2" id="KW-0274">FAD</keyword>
<reference evidence="6 7" key="1">
    <citation type="journal article" date="2018" name="Mol. Ecol.">
        <title>The obligate alkalophilic soda-lake fungus Sodiomyces alkalinus has shifted to a protein diet.</title>
        <authorList>
            <person name="Grum-Grzhimaylo A.A."/>
            <person name="Falkoski D.L."/>
            <person name="van den Heuvel J."/>
            <person name="Valero-Jimenez C.A."/>
            <person name="Min B."/>
            <person name="Choi I.G."/>
            <person name="Lipzen A."/>
            <person name="Daum C.G."/>
            <person name="Aanen D.K."/>
            <person name="Tsang A."/>
            <person name="Henrissat B."/>
            <person name="Bilanenko E.N."/>
            <person name="de Vries R.P."/>
            <person name="van Kan J.A.L."/>
            <person name="Grigoriev I.V."/>
            <person name="Debets A.J.M."/>
        </authorList>
    </citation>
    <scope>NUCLEOTIDE SEQUENCE [LARGE SCALE GENOMIC DNA]</scope>
    <source>
        <strain evidence="6 7">F11</strain>
    </source>
</reference>
<organism evidence="6 7">
    <name type="scientific">Sodiomyces alkalinus (strain CBS 110278 / VKM F-3762 / F11)</name>
    <name type="common">Alkaliphilic filamentous fungus</name>
    <dbReference type="NCBI Taxonomy" id="1314773"/>
    <lineage>
        <taxon>Eukaryota</taxon>
        <taxon>Fungi</taxon>
        <taxon>Dikarya</taxon>
        <taxon>Ascomycota</taxon>
        <taxon>Pezizomycotina</taxon>
        <taxon>Sordariomycetes</taxon>
        <taxon>Hypocreomycetidae</taxon>
        <taxon>Glomerellales</taxon>
        <taxon>Plectosphaerellaceae</taxon>
        <taxon>Sodiomyces</taxon>
    </lineage>
</organism>
<protein>
    <submittedName>
        <fullName evidence="6">FAD/NAD(P)-binding domain-containing protein</fullName>
    </submittedName>
</protein>
<dbReference type="SUPFAM" id="SSF51905">
    <property type="entry name" value="FAD/NAD(P)-binding domain"/>
    <property type="match status" value="1"/>
</dbReference>
<proteinExistence type="predicted"/>
<dbReference type="Pfam" id="PF01494">
    <property type="entry name" value="FAD_binding_3"/>
    <property type="match status" value="1"/>
</dbReference>
<keyword evidence="3" id="KW-0560">Oxidoreductase</keyword>
<dbReference type="STRING" id="1314773.A0A3N2PPI4"/>
<dbReference type="AlphaFoldDB" id="A0A3N2PPI4"/>
<gene>
    <name evidence="6" type="ORF">SODALDRAFT_335517</name>
</gene>
<evidence type="ECO:0000259" key="5">
    <source>
        <dbReference type="Pfam" id="PF01494"/>
    </source>
</evidence>
<dbReference type="Proteomes" id="UP000272025">
    <property type="component" value="Unassembled WGS sequence"/>
</dbReference>
<evidence type="ECO:0000256" key="2">
    <source>
        <dbReference type="ARBA" id="ARBA00022827"/>
    </source>
</evidence>
<keyword evidence="1" id="KW-0285">Flavoprotein</keyword>
<dbReference type="GO" id="GO:0071949">
    <property type="term" value="F:FAD binding"/>
    <property type="evidence" value="ECO:0007669"/>
    <property type="project" value="InterPro"/>
</dbReference>
<evidence type="ECO:0000313" key="6">
    <source>
        <dbReference type="EMBL" id="ROT36419.1"/>
    </source>
</evidence>
<accession>A0A3N2PPI4</accession>
<evidence type="ECO:0000313" key="7">
    <source>
        <dbReference type="Proteomes" id="UP000272025"/>
    </source>
</evidence>
<name>A0A3N2PPI4_SODAK</name>
<dbReference type="PANTHER" id="PTHR46972:SF1">
    <property type="entry name" value="FAD DEPENDENT OXIDOREDUCTASE DOMAIN-CONTAINING PROTEIN"/>
    <property type="match status" value="1"/>
</dbReference>
<keyword evidence="7" id="KW-1185">Reference proteome</keyword>
<keyword evidence="4" id="KW-0503">Monooxygenase</keyword>
<dbReference type="RefSeq" id="XP_028464225.1">
    <property type="nucleotide sequence ID" value="XM_028612479.1"/>
</dbReference>
<dbReference type="InterPro" id="IPR036188">
    <property type="entry name" value="FAD/NAD-bd_sf"/>
</dbReference>
<dbReference type="PANTHER" id="PTHR46972">
    <property type="entry name" value="MONOOXYGENASE ASQM-RELATED"/>
    <property type="match status" value="1"/>
</dbReference>